<name>A0ACC0BNQ1_CATRO</name>
<evidence type="ECO:0000313" key="2">
    <source>
        <dbReference type="Proteomes" id="UP001060085"/>
    </source>
</evidence>
<gene>
    <name evidence="1" type="ORF">M9H77_14654</name>
</gene>
<proteinExistence type="predicted"/>
<comment type="caution">
    <text evidence="1">The sequence shown here is derived from an EMBL/GenBank/DDBJ whole genome shotgun (WGS) entry which is preliminary data.</text>
</comment>
<sequence>MACVYIPVQNSEEEVRVVLDQLPRDASDILDILKAEQAPLDLWLIIAREYFKQGKIEQFRQILEEGSSPEIDEYYADVRYERIAILNALGAYYSYLGKIETKQREKEEHFIMATKYYNKASRIDMHEPSTWVGKGQLLLAKGEVEQATSAFKIVLDGDRDNVPALLGQACVHFSRGRYSDSLELYKRALQVFPQCPAAARLGIGLCRYRLGQFEKAKQAFRRVLQLDPENAEALVALGILDLQTSEASSIQSGMEKMQRAFEIYPYSAMSLNYLANHFFFTGQHFLVEQLTETALSVTNHGPTKSHSYYNLARSYHSKGDYEKAGMYYMASVKENNKPHEFVLPYYGLGQVQLKLGDLKSALTNFEKVLEVYSDNCETLKAIGHIHIQLGHSEKAHEFIKRAAKINSQDPQAFLDLGELLISTDAGAALDAFKTARNLFLKKNEEVPVELLNNIGVLHFERGEFELAEQAFKDALGDGIWLKFLHAKAQVGYANEETPNPHCEVKSDLYTSAQYPIDSSAAILIYKDLKLFHQLEAQGVTVELPYNKVSTLFNLARLLEQLHDTETASIFYRLIIYKYPDYVDAHLRLAAIAKARNNVQLSTELIADALKVDDKCQNALLMLGDLELKNDDWVKAKETFRMAKDMADGNDSYASLCLGNWNYFAAIRSEKRAPKLEATHLEKAKELYTKILLQHPSNLYAANGAGVVLAEKGQFDISKELFTQVQEAASGSVFVQMPDVWINLAHVHFAQGNFALAVKMYQNCLRKFFHNTDSQVLLYLARTHYEAEQWQDCKKTLLRAIHLAPSNYTLRFDTGVALQKFSASTLQKTKRTVDEVRSTVAELKNAVRVFSLLSAASYLHFHGFDEKKIETHVEYCKHLLEAAKVHCEAAEREDQQNRQRVELAKQVILAEENRRKAEEQRKYQLEKRKQEDELKQVMQEEQHLERIKEQWKSSAPSKRKDRPQNEDEEGGNGRRRKGGKRRKKEKKPRHESEDMEANMDDQEEIDDEDGVNYKEPYDRVDDRVDPVENNPQDLLAAAGLEDSDAEDDAAAPPSNTSRRRQALSESDEDEPLRRPAEEGDHGMQESDAEVGGASEKFNGDDDDE</sequence>
<dbReference type="EMBL" id="CM044703">
    <property type="protein sequence ID" value="KAI5674290.1"/>
    <property type="molecule type" value="Genomic_DNA"/>
</dbReference>
<keyword evidence="2" id="KW-1185">Reference proteome</keyword>
<dbReference type="Proteomes" id="UP001060085">
    <property type="component" value="Linkage Group LG03"/>
</dbReference>
<protein>
    <submittedName>
        <fullName evidence="1">Uncharacterized protein</fullName>
    </submittedName>
</protein>
<organism evidence="1 2">
    <name type="scientific">Catharanthus roseus</name>
    <name type="common">Madagascar periwinkle</name>
    <name type="synonym">Vinca rosea</name>
    <dbReference type="NCBI Taxonomy" id="4058"/>
    <lineage>
        <taxon>Eukaryota</taxon>
        <taxon>Viridiplantae</taxon>
        <taxon>Streptophyta</taxon>
        <taxon>Embryophyta</taxon>
        <taxon>Tracheophyta</taxon>
        <taxon>Spermatophyta</taxon>
        <taxon>Magnoliopsida</taxon>
        <taxon>eudicotyledons</taxon>
        <taxon>Gunneridae</taxon>
        <taxon>Pentapetalae</taxon>
        <taxon>asterids</taxon>
        <taxon>lamiids</taxon>
        <taxon>Gentianales</taxon>
        <taxon>Apocynaceae</taxon>
        <taxon>Rauvolfioideae</taxon>
        <taxon>Vinceae</taxon>
        <taxon>Catharanthinae</taxon>
        <taxon>Catharanthus</taxon>
    </lineage>
</organism>
<accession>A0ACC0BNQ1</accession>
<reference evidence="2" key="1">
    <citation type="journal article" date="2023" name="Nat. Plants">
        <title>Single-cell RNA sequencing provides a high-resolution roadmap for understanding the multicellular compartmentation of specialized metabolism.</title>
        <authorList>
            <person name="Sun S."/>
            <person name="Shen X."/>
            <person name="Li Y."/>
            <person name="Li Y."/>
            <person name="Wang S."/>
            <person name="Li R."/>
            <person name="Zhang H."/>
            <person name="Shen G."/>
            <person name="Guo B."/>
            <person name="Wei J."/>
            <person name="Xu J."/>
            <person name="St-Pierre B."/>
            <person name="Chen S."/>
            <person name="Sun C."/>
        </authorList>
    </citation>
    <scope>NUCLEOTIDE SEQUENCE [LARGE SCALE GENOMIC DNA]</scope>
</reference>
<evidence type="ECO:0000313" key="1">
    <source>
        <dbReference type="EMBL" id="KAI5674290.1"/>
    </source>
</evidence>